<keyword evidence="2" id="KW-0732">Signal</keyword>
<proteinExistence type="predicted"/>
<dbReference type="GeneID" id="28735192"/>
<dbReference type="AlphaFoldDB" id="A0A0N0NM48"/>
<feature type="signal peptide" evidence="2">
    <location>
        <begin position="1"/>
        <end position="24"/>
    </location>
</feature>
<feature type="chain" id="PRO_5005856849" evidence="2">
    <location>
        <begin position="25"/>
        <end position="571"/>
    </location>
</feature>
<evidence type="ECO:0000313" key="4">
    <source>
        <dbReference type="Proteomes" id="UP000038010"/>
    </source>
</evidence>
<accession>A0A0N0NM48</accession>
<comment type="caution">
    <text evidence="3">The sequence shown here is derived from an EMBL/GenBank/DDBJ whole genome shotgun (WGS) entry which is preliminary data.</text>
</comment>
<gene>
    <name evidence="3" type="ORF">AB675_3277</name>
</gene>
<keyword evidence="4" id="KW-1185">Reference proteome</keyword>
<evidence type="ECO:0000256" key="1">
    <source>
        <dbReference type="SAM" id="MobiDB-lite"/>
    </source>
</evidence>
<dbReference type="PANTHER" id="PTHR38122">
    <property type="entry name" value="GLYCOPROTEIN X"/>
    <property type="match status" value="1"/>
</dbReference>
<feature type="region of interest" description="Disordered" evidence="1">
    <location>
        <begin position="500"/>
        <end position="552"/>
    </location>
</feature>
<protein>
    <submittedName>
        <fullName evidence="3">Uncharacterized protein</fullName>
    </submittedName>
</protein>
<feature type="compositionally biased region" description="Low complexity" evidence="1">
    <location>
        <begin position="520"/>
        <end position="547"/>
    </location>
</feature>
<dbReference type="EMBL" id="LFJN01000014">
    <property type="protein sequence ID" value="KPI39789.1"/>
    <property type="molecule type" value="Genomic_DNA"/>
</dbReference>
<dbReference type="OrthoDB" id="5414836at2759"/>
<organism evidence="3 4">
    <name type="scientific">Cyphellophora attinorum</name>
    <dbReference type="NCBI Taxonomy" id="1664694"/>
    <lineage>
        <taxon>Eukaryota</taxon>
        <taxon>Fungi</taxon>
        <taxon>Dikarya</taxon>
        <taxon>Ascomycota</taxon>
        <taxon>Pezizomycotina</taxon>
        <taxon>Eurotiomycetes</taxon>
        <taxon>Chaetothyriomycetidae</taxon>
        <taxon>Chaetothyriales</taxon>
        <taxon>Cyphellophoraceae</taxon>
        <taxon>Cyphellophora</taxon>
    </lineage>
</organism>
<sequence>MHKRSRSAGLVLAAGAHATATGTAWSPYPIQTTTTTIYPTCPAPVTLSETSYVLVTGTTTVFETVVYTDTVTTTQPTTEVSVLVQPTTETFVQPTTEVSLVTVVQITTETQTVSTTLTETTSTTLTETVPTTITETTPTTQLVTLTATEELELYTSTTRLTSLRICPTRITNPTFTVAVPMPTQWTWGCPPGWICKPLQENCDFEAGTPDRNFYCSPNECVPAPGLPQPLPNWGDTIYSNSTPLNTPGLGVNALDSYFNVNPTDFGFGYEIFVVDKVVTITSTFVVPPAPTALPAPPAAPANNNTGLRLRQAQTNIPGACYTWCNNPMLEVQAIGKTDELCQPNSAFLTSLSQCMACIDYHEQDNLPETDTFLRIAPQFQQFLDYCAGFTTTTISGTPTAFSTSAAPTEVAPTVTVSVSGTTPASSSPTLVPTTVTTDVTGTAISGIAPTPATTYTWSEVEAMTVIIVKNGTTTSFAGNEVADATLVMGAVGASQTTITTSGPTTYTTGVPASSLGDQTSATEASESDSATPSASAASGSSPAIASGNGVSRPTGRPELLGVILPLALVLI</sequence>
<dbReference type="PANTHER" id="PTHR38122:SF1">
    <property type="entry name" value="GLYCOPROTEIN X"/>
    <property type="match status" value="1"/>
</dbReference>
<dbReference type="RefSeq" id="XP_017999752.1">
    <property type="nucleotide sequence ID" value="XM_018143312.1"/>
</dbReference>
<evidence type="ECO:0000256" key="2">
    <source>
        <dbReference type="SAM" id="SignalP"/>
    </source>
</evidence>
<name>A0A0N0NM48_9EURO</name>
<dbReference type="Proteomes" id="UP000038010">
    <property type="component" value="Unassembled WGS sequence"/>
</dbReference>
<reference evidence="3 4" key="1">
    <citation type="submission" date="2015-06" db="EMBL/GenBank/DDBJ databases">
        <title>Draft genome of the ant-associated black yeast Phialophora attae CBS 131958.</title>
        <authorList>
            <person name="Moreno L.F."/>
            <person name="Stielow B.J."/>
            <person name="de Hoog S."/>
            <person name="Vicente V.A."/>
            <person name="Weiss V.A."/>
            <person name="de Vries M."/>
            <person name="Cruz L.M."/>
            <person name="Souza E.M."/>
        </authorList>
    </citation>
    <scope>NUCLEOTIDE SEQUENCE [LARGE SCALE GENOMIC DNA]</scope>
    <source>
        <strain evidence="3 4">CBS 131958</strain>
    </source>
</reference>
<evidence type="ECO:0000313" key="3">
    <source>
        <dbReference type="EMBL" id="KPI39789.1"/>
    </source>
</evidence>
<dbReference type="VEuPathDB" id="FungiDB:AB675_3277"/>